<evidence type="ECO:0000313" key="3">
    <source>
        <dbReference type="Proteomes" id="UP001287286"/>
    </source>
</evidence>
<proteinExistence type="predicted"/>
<dbReference type="Proteomes" id="UP001287286">
    <property type="component" value="Unassembled WGS sequence"/>
</dbReference>
<organism evidence="2 3">
    <name type="scientific">Purpureocillium lilacinum</name>
    <name type="common">Paecilomyces lilacinus</name>
    <dbReference type="NCBI Taxonomy" id="33203"/>
    <lineage>
        <taxon>Eukaryota</taxon>
        <taxon>Fungi</taxon>
        <taxon>Dikarya</taxon>
        <taxon>Ascomycota</taxon>
        <taxon>Pezizomycotina</taxon>
        <taxon>Sordariomycetes</taxon>
        <taxon>Hypocreomycetidae</taxon>
        <taxon>Hypocreales</taxon>
        <taxon>Ophiocordycipitaceae</taxon>
        <taxon>Purpureocillium</taxon>
    </lineage>
</organism>
<feature type="compositionally biased region" description="Basic and acidic residues" evidence="1">
    <location>
        <begin position="82"/>
        <end position="95"/>
    </location>
</feature>
<keyword evidence="3" id="KW-1185">Reference proteome</keyword>
<dbReference type="PROSITE" id="PS51257">
    <property type="entry name" value="PROKAR_LIPOPROTEIN"/>
    <property type="match status" value="1"/>
</dbReference>
<accession>A0ABR0BIA9</accession>
<sequence length="415" mass="43687">MEKDKPASATSRNPSIGPLGNVSVSAGCGLTWPSPLAPRYIVGRRGPTHERRVALTAAGTRTHAVGATALCLQGREPQACDDPPRARRVHTENRTHGRSQRAGSPRTGHGPARQAPTPAGPSTIPRDRTQRAGAAAGADVEPFVTPPNPGNPLGRPHLSRIGTAWGPGRGGGGPKVWILWIMEQWRGFVDGRYQQPSWLLPFVQPALLLISDSGTTKASVVQPSPAPATAPIPDPAQRQRVRPSLRRLSISRSSVGHSGGLAVSVCSPCSFQSLTRLLVGGSVSLLSILSELKGTCQPAARHGQAAAKRGGASMTRAHAPGPAEPTNFGGAGKGHQVGRHAGVSTDRPSVDRSEWRPRDTVPTRAREAARHPVYLVLGTKSTSSQSYVKPGKPGHQKYTFAGWQVGSAERPLAFA</sequence>
<feature type="compositionally biased region" description="Pro residues" evidence="1">
    <location>
        <begin position="224"/>
        <end position="234"/>
    </location>
</feature>
<feature type="region of interest" description="Disordered" evidence="1">
    <location>
        <begin position="300"/>
        <end position="367"/>
    </location>
</feature>
<feature type="region of interest" description="Disordered" evidence="1">
    <location>
        <begin position="76"/>
        <end position="152"/>
    </location>
</feature>
<feature type="region of interest" description="Disordered" evidence="1">
    <location>
        <begin position="218"/>
        <end position="242"/>
    </location>
</feature>
<reference evidence="2 3" key="1">
    <citation type="journal article" date="2024" name="Microbiol. Resour. Announc.">
        <title>Genome annotations for the ascomycete fungi Trichoderma harzianum, Trichoderma aggressivum, and Purpureocillium lilacinum.</title>
        <authorList>
            <person name="Beijen E.P.W."/>
            <person name="Ohm R.A."/>
        </authorList>
    </citation>
    <scope>NUCLEOTIDE SEQUENCE [LARGE SCALE GENOMIC DNA]</scope>
    <source>
        <strain evidence="2 3">CBS 150709</strain>
    </source>
</reference>
<feature type="compositionally biased region" description="Basic and acidic residues" evidence="1">
    <location>
        <begin position="348"/>
        <end position="367"/>
    </location>
</feature>
<gene>
    <name evidence="2" type="ORF">Purlil1_11912</name>
</gene>
<comment type="caution">
    <text evidence="2">The sequence shown here is derived from an EMBL/GenBank/DDBJ whole genome shotgun (WGS) entry which is preliminary data.</text>
</comment>
<evidence type="ECO:0000256" key="1">
    <source>
        <dbReference type="SAM" id="MobiDB-lite"/>
    </source>
</evidence>
<protein>
    <submittedName>
        <fullName evidence="2">Uncharacterized protein</fullName>
    </submittedName>
</protein>
<name>A0ABR0BIA9_PURLI</name>
<evidence type="ECO:0000313" key="2">
    <source>
        <dbReference type="EMBL" id="KAK4078514.1"/>
    </source>
</evidence>
<dbReference type="EMBL" id="JAWRVI010000081">
    <property type="protein sequence ID" value="KAK4078514.1"/>
    <property type="molecule type" value="Genomic_DNA"/>
</dbReference>